<keyword evidence="7 12" id="KW-1133">Transmembrane helix</keyword>
<sequence>MYIDIILYEYATIYFLVTDLLKSVADVEGEVPKMIVATVLFLSLVFNAASGEGVVSSSSKRPRGGLMLPLYQRSHPSWRRHLLRSGALPVQGSVREVGYFYTTLLLGTPARDFSVIIDTGSTITYIPCKGCAHCGKHQDEWFDPDASSTAKKLACNDPLCNCGTPSCMCTNDRCYYSRTYAERSSSEGWMVEDVFGFPDAQPPVRMVFGCENGETGEIYRQMADGIMGMGNNHNAFQSQLVARGVIDDVFSLCFGYPKDGILLLGDVKMPARAKTVYTPLISNLHLHYYNIKMEGISVDGETLPLDAGMFDHGYGVVLDSGTTFTYLPTEAFRAMSSVIKTFAESHGLQPTPGADPQYNDICWKGAPDDFQNLERHFPPAEFVFGGNARLFLPPLRYLFLSRPGEYCLGVFDNGMSGTLIGGVSVRDVVITYDRRNSRVGFTTMPCNEVAADLAAQPSSSPMLGNVTILAPPKPSKPEQQSPPAEVRGNFTKAQQDATRAADVKQVWQNQAASMATFNINHAILISTIAALGALFMLAEVMLLGRNTLLMQASAVLERIRGVIGRTSSREQANEAETTLSAREKITRNMDVEKASLPFTDMGKNAKPSSTN</sequence>
<accession>A0ABQ5RS44</accession>
<organism evidence="14 15">
    <name type="scientific">Volvox africanus</name>
    <dbReference type="NCBI Taxonomy" id="51714"/>
    <lineage>
        <taxon>Eukaryota</taxon>
        <taxon>Viridiplantae</taxon>
        <taxon>Chlorophyta</taxon>
        <taxon>core chlorophytes</taxon>
        <taxon>Chlorophyceae</taxon>
        <taxon>CS clade</taxon>
        <taxon>Chlamydomonadales</taxon>
        <taxon>Volvocaceae</taxon>
        <taxon>Volvox</taxon>
    </lineage>
</organism>
<protein>
    <recommendedName>
        <fullName evidence="13">Peptidase A1 domain-containing protein</fullName>
    </recommendedName>
</protein>
<feature type="transmembrane region" description="Helical" evidence="12">
    <location>
        <begin position="522"/>
        <end position="543"/>
    </location>
</feature>
<dbReference type="PANTHER" id="PTHR13683">
    <property type="entry name" value="ASPARTYL PROTEASES"/>
    <property type="match status" value="1"/>
</dbReference>
<feature type="domain" description="Peptidase A1" evidence="13">
    <location>
        <begin position="100"/>
        <end position="442"/>
    </location>
</feature>
<evidence type="ECO:0000256" key="4">
    <source>
        <dbReference type="ARBA" id="ARBA00022729"/>
    </source>
</evidence>
<evidence type="ECO:0000313" key="14">
    <source>
        <dbReference type="EMBL" id="GLI60406.1"/>
    </source>
</evidence>
<keyword evidence="3 12" id="KW-0812">Transmembrane</keyword>
<dbReference type="PANTHER" id="PTHR13683:SF375">
    <property type="entry name" value="PEPTIDASE A1 DOMAIN-CONTAINING PROTEIN"/>
    <property type="match status" value="1"/>
</dbReference>
<dbReference type="Proteomes" id="UP001165090">
    <property type="component" value="Unassembled WGS sequence"/>
</dbReference>
<evidence type="ECO:0000256" key="9">
    <source>
        <dbReference type="ARBA" id="ARBA00023180"/>
    </source>
</evidence>
<keyword evidence="5 11" id="KW-0064">Aspartyl protease</keyword>
<dbReference type="InterPro" id="IPR021109">
    <property type="entry name" value="Peptidase_aspartic_dom_sf"/>
</dbReference>
<evidence type="ECO:0000313" key="15">
    <source>
        <dbReference type="Proteomes" id="UP001165090"/>
    </source>
</evidence>
<evidence type="ECO:0000256" key="1">
    <source>
        <dbReference type="ARBA" id="ARBA00007447"/>
    </source>
</evidence>
<evidence type="ECO:0000256" key="10">
    <source>
        <dbReference type="ARBA" id="ARBA00046288"/>
    </source>
</evidence>
<evidence type="ECO:0000256" key="11">
    <source>
        <dbReference type="RuleBase" id="RU000454"/>
    </source>
</evidence>
<dbReference type="InterPro" id="IPR001461">
    <property type="entry name" value="Aspartic_peptidase_A1"/>
</dbReference>
<evidence type="ECO:0000256" key="7">
    <source>
        <dbReference type="ARBA" id="ARBA00022989"/>
    </source>
</evidence>
<comment type="caution">
    <text evidence="14">The sequence shown here is derived from an EMBL/GenBank/DDBJ whole genome shotgun (WGS) entry which is preliminary data.</text>
</comment>
<dbReference type="InterPro" id="IPR032799">
    <property type="entry name" value="TAXi_C"/>
</dbReference>
<dbReference type="InterPro" id="IPR032861">
    <property type="entry name" value="TAXi_N"/>
</dbReference>
<dbReference type="Gene3D" id="2.40.70.10">
    <property type="entry name" value="Acid Proteases"/>
    <property type="match status" value="2"/>
</dbReference>
<dbReference type="InterPro" id="IPR034161">
    <property type="entry name" value="Pepsin-like_plant"/>
</dbReference>
<keyword evidence="9" id="KW-0325">Glycoprotein</keyword>
<evidence type="ECO:0000256" key="6">
    <source>
        <dbReference type="ARBA" id="ARBA00022801"/>
    </source>
</evidence>
<name>A0ABQ5RS44_9CHLO</name>
<dbReference type="SUPFAM" id="SSF50630">
    <property type="entry name" value="Acid proteases"/>
    <property type="match status" value="1"/>
</dbReference>
<keyword evidence="15" id="KW-1185">Reference proteome</keyword>
<gene>
    <name evidence="14" type="ORF">VaNZ11_002557</name>
</gene>
<dbReference type="PRINTS" id="PR00792">
    <property type="entry name" value="PEPSIN"/>
</dbReference>
<evidence type="ECO:0000256" key="8">
    <source>
        <dbReference type="ARBA" id="ARBA00023136"/>
    </source>
</evidence>
<keyword evidence="2 11" id="KW-0645">Protease</keyword>
<dbReference type="CDD" id="cd05476">
    <property type="entry name" value="pepsin_A_like_plant"/>
    <property type="match status" value="1"/>
</dbReference>
<comment type="subcellular location">
    <subcellularLocation>
        <location evidence="10">Endomembrane system</location>
        <topology evidence="10">Single-pass type I membrane protein</topology>
    </subcellularLocation>
</comment>
<dbReference type="Pfam" id="PF14541">
    <property type="entry name" value="TAXi_C"/>
    <property type="match status" value="1"/>
</dbReference>
<reference evidence="14 15" key="1">
    <citation type="journal article" date="2023" name="IScience">
        <title>Expanded male sex-determining region conserved during the evolution of homothallism in the green alga Volvox.</title>
        <authorList>
            <person name="Yamamoto K."/>
            <person name="Matsuzaki R."/>
            <person name="Mahakham W."/>
            <person name="Heman W."/>
            <person name="Sekimoto H."/>
            <person name="Kawachi M."/>
            <person name="Minakuchi Y."/>
            <person name="Toyoda A."/>
            <person name="Nozaki H."/>
        </authorList>
    </citation>
    <scope>NUCLEOTIDE SEQUENCE [LARGE SCALE GENOMIC DNA]</scope>
    <source>
        <strain evidence="14 15">NIES-4468</strain>
    </source>
</reference>
<evidence type="ECO:0000256" key="2">
    <source>
        <dbReference type="ARBA" id="ARBA00022670"/>
    </source>
</evidence>
<evidence type="ECO:0000256" key="3">
    <source>
        <dbReference type="ARBA" id="ARBA00022692"/>
    </source>
</evidence>
<dbReference type="InterPro" id="IPR001969">
    <property type="entry name" value="Aspartic_peptidase_AS"/>
</dbReference>
<evidence type="ECO:0000259" key="13">
    <source>
        <dbReference type="PROSITE" id="PS51767"/>
    </source>
</evidence>
<dbReference type="PROSITE" id="PS51767">
    <property type="entry name" value="PEPTIDASE_A1"/>
    <property type="match status" value="1"/>
</dbReference>
<dbReference type="Pfam" id="PF14543">
    <property type="entry name" value="TAXi_N"/>
    <property type="match status" value="1"/>
</dbReference>
<dbReference type="InterPro" id="IPR033121">
    <property type="entry name" value="PEPTIDASE_A1"/>
</dbReference>
<evidence type="ECO:0000256" key="5">
    <source>
        <dbReference type="ARBA" id="ARBA00022750"/>
    </source>
</evidence>
<comment type="similarity">
    <text evidence="1 11">Belongs to the peptidase A1 family.</text>
</comment>
<keyword evidence="6 11" id="KW-0378">Hydrolase</keyword>
<keyword evidence="4" id="KW-0732">Signal</keyword>
<dbReference type="EMBL" id="BSDZ01000008">
    <property type="protein sequence ID" value="GLI60406.1"/>
    <property type="molecule type" value="Genomic_DNA"/>
</dbReference>
<evidence type="ECO:0000256" key="12">
    <source>
        <dbReference type="SAM" id="Phobius"/>
    </source>
</evidence>
<dbReference type="PROSITE" id="PS00141">
    <property type="entry name" value="ASP_PROTEASE"/>
    <property type="match status" value="2"/>
</dbReference>
<proteinExistence type="inferred from homology"/>
<keyword evidence="8 12" id="KW-0472">Membrane</keyword>